<feature type="region of interest" description="Disordered" evidence="6">
    <location>
        <begin position="151"/>
        <end position="172"/>
    </location>
</feature>
<dbReference type="EMBL" id="AHAT01018315">
    <property type="status" value="NOT_ANNOTATED_CDS"/>
    <property type="molecule type" value="Genomic_DNA"/>
</dbReference>
<dbReference type="EMBL" id="AHAT01018316">
    <property type="status" value="NOT_ANNOTATED_CDS"/>
    <property type="molecule type" value="Genomic_DNA"/>
</dbReference>
<comment type="similarity">
    <text evidence="2">Belongs to the SEC16 family.</text>
</comment>
<dbReference type="InParanoid" id="W5MAJ4"/>
<name>W5MAJ4_LEPOC</name>
<dbReference type="Ensembl" id="ENSLOCT00000005412.1">
    <property type="protein sequence ID" value="ENSLOCP00000005403.1"/>
    <property type="gene ID" value="ENSLOCG00000004491.1"/>
</dbReference>
<dbReference type="InterPro" id="IPR024298">
    <property type="entry name" value="Sec16_Sec23-bd"/>
</dbReference>
<feature type="compositionally biased region" description="Basic and acidic residues" evidence="6">
    <location>
        <begin position="1"/>
        <end position="20"/>
    </location>
</feature>
<feature type="region of interest" description="Disordered" evidence="6">
    <location>
        <begin position="1"/>
        <end position="39"/>
    </location>
</feature>
<protein>
    <submittedName>
        <fullName evidence="8">SEC16 homolog B, endoplasmic reticulum export factor</fullName>
    </submittedName>
</protein>
<evidence type="ECO:0000313" key="8">
    <source>
        <dbReference type="Ensembl" id="ENSLOCP00000005403.1"/>
    </source>
</evidence>
<evidence type="ECO:0000256" key="5">
    <source>
        <dbReference type="ARBA" id="ARBA00022892"/>
    </source>
</evidence>
<proteinExistence type="inferred from homology"/>
<comment type="subcellular location">
    <subcellularLocation>
        <location evidence="1">Endoplasmic reticulum membrane</location>
        <topology evidence="1">Peripheral membrane protein</topology>
    </subcellularLocation>
</comment>
<dbReference type="EMBL" id="AHAT01018313">
    <property type="status" value="NOT_ANNOTATED_CDS"/>
    <property type="molecule type" value="Genomic_DNA"/>
</dbReference>
<dbReference type="PANTHER" id="PTHR13402:SF11">
    <property type="entry name" value="PROTEIN TRANSPORT PROTEIN SEC16B"/>
    <property type="match status" value="1"/>
</dbReference>
<dbReference type="GO" id="GO:0005789">
    <property type="term" value="C:endoplasmic reticulum membrane"/>
    <property type="evidence" value="ECO:0007669"/>
    <property type="project" value="UniProtKB-SubCell"/>
</dbReference>
<dbReference type="GO" id="GO:0070971">
    <property type="term" value="C:endoplasmic reticulum exit site"/>
    <property type="evidence" value="ECO:0000318"/>
    <property type="project" value="GO_Central"/>
</dbReference>
<feature type="domain" description="Sec16 Sec23-binding" evidence="7">
    <location>
        <begin position="382"/>
        <end position="609"/>
    </location>
</feature>
<keyword evidence="5" id="KW-0931">ER-Golgi transport</keyword>
<keyword evidence="9" id="KW-1185">Reference proteome</keyword>
<dbReference type="EMBL" id="AHAT01018317">
    <property type="status" value="NOT_ANNOTATED_CDS"/>
    <property type="molecule type" value="Genomic_DNA"/>
</dbReference>
<evidence type="ECO:0000256" key="4">
    <source>
        <dbReference type="ARBA" id="ARBA00022824"/>
    </source>
</evidence>
<dbReference type="EMBL" id="AHAT01018314">
    <property type="status" value="NOT_ANNOTATED_CDS"/>
    <property type="molecule type" value="Genomic_DNA"/>
</dbReference>
<evidence type="ECO:0000256" key="2">
    <source>
        <dbReference type="ARBA" id="ARBA00005927"/>
    </source>
</evidence>
<keyword evidence="4" id="KW-0256">Endoplasmic reticulum</keyword>
<reference evidence="9" key="1">
    <citation type="submission" date="2011-12" db="EMBL/GenBank/DDBJ databases">
        <title>The Draft Genome of Lepisosteus oculatus.</title>
        <authorList>
            <consortium name="The Broad Institute Genome Assembly &amp; Analysis Group"/>
            <consortium name="Computational R&amp;D Group"/>
            <consortium name="and Sequencing Platform"/>
            <person name="Di Palma F."/>
            <person name="Alfoldi J."/>
            <person name="Johnson J."/>
            <person name="Berlin A."/>
            <person name="Gnerre S."/>
            <person name="Jaffe D."/>
            <person name="MacCallum I."/>
            <person name="Young S."/>
            <person name="Walker B.J."/>
            <person name="Lander E.S."/>
            <person name="Lindblad-Toh K."/>
        </authorList>
    </citation>
    <scope>NUCLEOTIDE SEQUENCE [LARGE SCALE GENOMIC DNA]</scope>
</reference>
<evidence type="ECO:0000313" key="9">
    <source>
        <dbReference type="Proteomes" id="UP000018468"/>
    </source>
</evidence>
<keyword evidence="3" id="KW-0813">Transport</keyword>
<evidence type="ECO:0000256" key="6">
    <source>
        <dbReference type="SAM" id="MobiDB-lite"/>
    </source>
</evidence>
<dbReference type="AlphaFoldDB" id="W5MAJ4"/>
<reference evidence="8" key="3">
    <citation type="submission" date="2025-09" db="UniProtKB">
        <authorList>
            <consortium name="Ensembl"/>
        </authorList>
    </citation>
    <scope>IDENTIFICATION</scope>
</reference>
<dbReference type="CDD" id="cd09233">
    <property type="entry name" value="ACE1-Sec16-like"/>
    <property type="match status" value="1"/>
</dbReference>
<dbReference type="eggNOG" id="KOG1913">
    <property type="taxonomic scope" value="Eukaryota"/>
</dbReference>
<evidence type="ECO:0000259" key="7">
    <source>
        <dbReference type="Pfam" id="PF12931"/>
    </source>
</evidence>
<feature type="compositionally biased region" description="Pro residues" evidence="6">
    <location>
        <begin position="866"/>
        <end position="882"/>
    </location>
</feature>
<sequence length="898" mass="98201">DERYPQPDPRGKHWPVQDHRAGHHASSPLPRAAVAPGYCSTPIPRGSYSTERLPDRSQHVYDYPPYNSLPWAPRGDFGYYDHGYHQWYHPHTGGKKKENQQPRMAVIYDQRHRNPRQDYSTPGSPHHPNGDVIRENRERFGEVFSPSEGKASLLLPQFPPGGSGSLARSRASGLSSSGYELSQYITDGTEHSDLLPCPLSDGADVPQLSAPLKFSLPHVRAGFGPAGQLIHTNSPWRRERDRSHINEHLASPPQVILMDTLEQQEARLFPGPLAREDLHKVDAITFAQNRADTCLKDKALQDQTSAALLWNLLVLLCRQNGRIVGSDIAELLLKDSRAPGRCAGAAGGPGPDWENGPCSCTGSGALRGGRWRSWLSLSHTLQEALEAAMASGLWGHALLLASKMDNRSYTTVLNRFTGSLAVNDPLQTLFQLLSGRTPAVSTCCGSERWGDWRPHLAVILSNPPGDPTLHRQAVTTMGDTLAARGLIHAAHFCYLVAQVPFGVYTAKSEKLVLLGSNHCLPFLQFARSSAIQSTEVLEYSRLLGDPSGFIAPFQVYKFLYACRLLDCGLAPQAFHYCEVIGKALLRQETLHVVLVEEVIKLADRLKASGPQFRAGGTEQLTEDPEWLVELRHRYGLQQMGSYGDCDKYQPPADETTSPWEDNGIDTEKEDLQSCLFDTSRANDLFPANRDGCDMELLPGLLTAEAHEHSPAELLPQMRSSTPAAPGLLPRRLQNMHTGSLQRPLCPEARITTSGSKMPPAHRMPTWIPAILGGSPTVRIAQGGDGIPVPLIDTNDTLTGGCCERRWGDGAKATEKTRDLITFQTSKRGWFSWFKSKPASRVEPAAQVEGDRGTDGAGEQDASAPPLTAPPPGGSGAAFPPPASTGVNPFSRRAGKEHE</sequence>
<dbReference type="Bgee" id="ENSLOCG00000004491">
    <property type="expression patterns" value="Expressed in liver and 12 other cell types or tissues"/>
</dbReference>
<dbReference type="PANTHER" id="PTHR13402">
    <property type="entry name" value="RGPR-RELATED"/>
    <property type="match status" value="1"/>
</dbReference>
<dbReference type="GO" id="GO:0012507">
    <property type="term" value="C:ER to Golgi transport vesicle membrane"/>
    <property type="evidence" value="ECO:0000318"/>
    <property type="project" value="GO_Central"/>
</dbReference>
<accession>W5MAJ4</accession>
<dbReference type="Proteomes" id="UP000018468">
    <property type="component" value="Linkage group LG10"/>
</dbReference>
<dbReference type="Gene3D" id="1.25.40.1030">
    <property type="match status" value="1"/>
</dbReference>
<dbReference type="Pfam" id="PF12931">
    <property type="entry name" value="TPR_Sec16"/>
    <property type="match status" value="1"/>
</dbReference>
<evidence type="ECO:0000256" key="1">
    <source>
        <dbReference type="ARBA" id="ARBA00004406"/>
    </source>
</evidence>
<reference evidence="8" key="2">
    <citation type="submission" date="2025-08" db="UniProtKB">
        <authorList>
            <consortium name="Ensembl"/>
        </authorList>
    </citation>
    <scope>IDENTIFICATION</scope>
</reference>
<evidence type="ECO:0000256" key="3">
    <source>
        <dbReference type="ARBA" id="ARBA00022448"/>
    </source>
</evidence>
<organism evidence="8 9">
    <name type="scientific">Lepisosteus oculatus</name>
    <name type="common">Spotted gar</name>
    <dbReference type="NCBI Taxonomy" id="7918"/>
    <lineage>
        <taxon>Eukaryota</taxon>
        <taxon>Metazoa</taxon>
        <taxon>Chordata</taxon>
        <taxon>Craniata</taxon>
        <taxon>Vertebrata</taxon>
        <taxon>Euteleostomi</taxon>
        <taxon>Actinopterygii</taxon>
        <taxon>Neopterygii</taxon>
        <taxon>Holostei</taxon>
        <taxon>Semionotiformes</taxon>
        <taxon>Lepisosteidae</taxon>
        <taxon>Lepisosteus</taxon>
    </lineage>
</organism>
<feature type="region of interest" description="Disordered" evidence="6">
    <location>
        <begin position="837"/>
        <end position="898"/>
    </location>
</feature>
<dbReference type="GO" id="GO:0016192">
    <property type="term" value="P:vesicle-mediated transport"/>
    <property type="evidence" value="ECO:0007669"/>
    <property type="project" value="UniProtKB-KW"/>
</dbReference>
<dbReference type="GeneTree" id="ENSGT00940000160138"/>
<dbReference type="GO" id="GO:0007030">
    <property type="term" value="P:Golgi organization"/>
    <property type="evidence" value="ECO:0000318"/>
    <property type="project" value="GO_Central"/>
</dbReference>
<dbReference type="GO" id="GO:0070973">
    <property type="term" value="P:protein localization to endoplasmic reticulum exit site"/>
    <property type="evidence" value="ECO:0000318"/>
    <property type="project" value="GO_Central"/>
</dbReference>
<dbReference type="STRING" id="7918.ENSLOCP00000005403"/>